<dbReference type="Proteomes" id="UP001066276">
    <property type="component" value="Chromosome 8"/>
</dbReference>
<accession>A0AAV7NBB1</accession>
<evidence type="ECO:0000313" key="1">
    <source>
        <dbReference type="EMBL" id="KAJ1112724.1"/>
    </source>
</evidence>
<reference evidence="1" key="1">
    <citation type="journal article" date="2022" name="bioRxiv">
        <title>Sequencing and chromosome-scale assembly of the giantPleurodeles waltlgenome.</title>
        <authorList>
            <person name="Brown T."/>
            <person name="Elewa A."/>
            <person name="Iarovenko S."/>
            <person name="Subramanian E."/>
            <person name="Araus A.J."/>
            <person name="Petzold A."/>
            <person name="Susuki M."/>
            <person name="Suzuki K.-i.T."/>
            <person name="Hayashi T."/>
            <person name="Toyoda A."/>
            <person name="Oliveira C."/>
            <person name="Osipova E."/>
            <person name="Leigh N.D."/>
            <person name="Simon A."/>
            <person name="Yun M.H."/>
        </authorList>
    </citation>
    <scope>NUCLEOTIDE SEQUENCE</scope>
    <source>
        <strain evidence="1">20211129_DDA</strain>
        <tissue evidence="1">Liver</tissue>
    </source>
</reference>
<protein>
    <submittedName>
        <fullName evidence="1">Uncharacterized protein</fullName>
    </submittedName>
</protein>
<organism evidence="1 2">
    <name type="scientific">Pleurodeles waltl</name>
    <name type="common">Iberian ribbed newt</name>
    <dbReference type="NCBI Taxonomy" id="8319"/>
    <lineage>
        <taxon>Eukaryota</taxon>
        <taxon>Metazoa</taxon>
        <taxon>Chordata</taxon>
        <taxon>Craniata</taxon>
        <taxon>Vertebrata</taxon>
        <taxon>Euteleostomi</taxon>
        <taxon>Amphibia</taxon>
        <taxon>Batrachia</taxon>
        <taxon>Caudata</taxon>
        <taxon>Salamandroidea</taxon>
        <taxon>Salamandridae</taxon>
        <taxon>Pleurodelinae</taxon>
        <taxon>Pleurodeles</taxon>
    </lineage>
</organism>
<proteinExistence type="predicted"/>
<name>A0AAV7NBB1_PLEWA</name>
<sequence>MLAVRIKEKSMLPGIRERKDAHGALASDQDGILEAFRRFYERVYREKKEDENLERDMMNFFESVSFGRLSTEVRDLLEAPLTFEEVQVAIKKLPLGKAVGGDKIPLEFYTFI</sequence>
<keyword evidence="2" id="KW-1185">Reference proteome</keyword>
<comment type="caution">
    <text evidence="1">The sequence shown here is derived from an EMBL/GenBank/DDBJ whole genome shotgun (WGS) entry which is preliminary data.</text>
</comment>
<evidence type="ECO:0000313" key="2">
    <source>
        <dbReference type="Proteomes" id="UP001066276"/>
    </source>
</evidence>
<gene>
    <name evidence="1" type="ORF">NDU88_000985</name>
</gene>
<dbReference type="AlphaFoldDB" id="A0AAV7NBB1"/>
<dbReference type="EMBL" id="JANPWB010000012">
    <property type="protein sequence ID" value="KAJ1112724.1"/>
    <property type="molecule type" value="Genomic_DNA"/>
</dbReference>